<feature type="non-terminal residue" evidence="1">
    <location>
        <position position="1"/>
    </location>
</feature>
<evidence type="ECO:0000313" key="2">
    <source>
        <dbReference type="Proteomes" id="UP000266841"/>
    </source>
</evidence>
<gene>
    <name evidence="1" type="ORF">THAOC_31385</name>
</gene>
<sequence>YYPTADCCGCSGKVGMCCMNAEFCCKPGAPCLPCVCCGPKCDCDQCGSICTLQAHLCCTVASAAFPCNDEVPIAVTIAGVTLYPKCGVCVPMKEVMKR</sequence>
<dbReference type="AlphaFoldDB" id="K0R9F5"/>
<proteinExistence type="predicted"/>
<dbReference type="EMBL" id="AGNL01044509">
    <property type="protein sequence ID" value="EJK49705.1"/>
    <property type="molecule type" value="Genomic_DNA"/>
</dbReference>
<protein>
    <submittedName>
        <fullName evidence="1">Uncharacterized protein</fullName>
    </submittedName>
</protein>
<evidence type="ECO:0000313" key="1">
    <source>
        <dbReference type="EMBL" id="EJK49705.1"/>
    </source>
</evidence>
<dbReference type="eggNOG" id="ENOG502SUJM">
    <property type="taxonomic scope" value="Eukaryota"/>
</dbReference>
<keyword evidence="2" id="KW-1185">Reference proteome</keyword>
<organism evidence="1 2">
    <name type="scientific">Thalassiosira oceanica</name>
    <name type="common">Marine diatom</name>
    <dbReference type="NCBI Taxonomy" id="159749"/>
    <lineage>
        <taxon>Eukaryota</taxon>
        <taxon>Sar</taxon>
        <taxon>Stramenopiles</taxon>
        <taxon>Ochrophyta</taxon>
        <taxon>Bacillariophyta</taxon>
        <taxon>Coscinodiscophyceae</taxon>
        <taxon>Thalassiosirophycidae</taxon>
        <taxon>Thalassiosirales</taxon>
        <taxon>Thalassiosiraceae</taxon>
        <taxon>Thalassiosira</taxon>
    </lineage>
</organism>
<comment type="caution">
    <text evidence="1">The sequence shown here is derived from an EMBL/GenBank/DDBJ whole genome shotgun (WGS) entry which is preliminary data.</text>
</comment>
<dbReference type="OrthoDB" id="36569at2759"/>
<name>K0R9F5_THAOC</name>
<dbReference type="OMA" id="PCNDEVP"/>
<dbReference type="Proteomes" id="UP000266841">
    <property type="component" value="Unassembled WGS sequence"/>
</dbReference>
<accession>K0R9F5</accession>
<reference evidence="1 2" key="1">
    <citation type="journal article" date="2012" name="Genome Biol.">
        <title>Genome and low-iron response of an oceanic diatom adapted to chronic iron limitation.</title>
        <authorList>
            <person name="Lommer M."/>
            <person name="Specht M."/>
            <person name="Roy A.S."/>
            <person name="Kraemer L."/>
            <person name="Andreson R."/>
            <person name="Gutowska M.A."/>
            <person name="Wolf J."/>
            <person name="Bergner S.V."/>
            <person name="Schilhabel M.B."/>
            <person name="Klostermeier U.C."/>
            <person name="Beiko R.G."/>
            <person name="Rosenstiel P."/>
            <person name="Hippler M."/>
            <person name="Laroche J."/>
        </authorList>
    </citation>
    <scope>NUCLEOTIDE SEQUENCE [LARGE SCALE GENOMIC DNA]</scope>
    <source>
        <strain evidence="1 2">CCMP1005</strain>
    </source>
</reference>